<proteinExistence type="predicted"/>
<keyword evidence="3" id="KW-0560">Oxidoreductase</keyword>
<evidence type="ECO:0000259" key="2">
    <source>
        <dbReference type="Pfam" id="PF07883"/>
    </source>
</evidence>
<accession>A0A839S8U6</accession>
<comment type="caution">
    <text evidence="3">The sequence shown here is derived from an EMBL/GenBank/DDBJ whole genome shotgun (WGS) entry which is preliminary data.</text>
</comment>
<gene>
    <name evidence="3" type="ORF">FHS23_004152</name>
</gene>
<sequence length="155" mass="16524">MTAEDLETRHKSVDDVPARTHRGGSMRLLFGPSSGCEDGLFGVLDLAPGEVFREHYHPFSEECLYVASGSVVVGIDGDHVPLEPGGAIRVPRNARHQVLNESTVFARVVFSLYGVAPSPGLGHVETEPAPAATEPKAMQGSAIISGSKEPRNVHE</sequence>
<organism evidence="3 4">
    <name type="scientific">Prauserella isguenensis</name>
    <dbReference type="NCBI Taxonomy" id="1470180"/>
    <lineage>
        <taxon>Bacteria</taxon>
        <taxon>Bacillati</taxon>
        <taxon>Actinomycetota</taxon>
        <taxon>Actinomycetes</taxon>
        <taxon>Pseudonocardiales</taxon>
        <taxon>Pseudonocardiaceae</taxon>
        <taxon>Prauserella</taxon>
    </lineage>
</organism>
<dbReference type="RefSeq" id="WP_183658606.1">
    <property type="nucleotide sequence ID" value="NZ_JACHWU010000007.1"/>
</dbReference>
<feature type="region of interest" description="Disordered" evidence="1">
    <location>
        <begin position="124"/>
        <end position="155"/>
    </location>
</feature>
<dbReference type="AlphaFoldDB" id="A0A839S8U6"/>
<dbReference type="Proteomes" id="UP000550714">
    <property type="component" value="Unassembled WGS sequence"/>
</dbReference>
<dbReference type="InterPro" id="IPR013096">
    <property type="entry name" value="Cupin_2"/>
</dbReference>
<evidence type="ECO:0000256" key="1">
    <source>
        <dbReference type="SAM" id="MobiDB-lite"/>
    </source>
</evidence>
<dbReference type="GO" id="GO:0004497">
    <property type="term" value="F:monooxygenase activity"/>
    <property type="evidence" value="ECO:0007669"/>
    <property type="project" value="UniProtKB-KW"/>
</dbReference>
<dbReference type="Pfam" id="PF07883">
    <property type="entry name" value="Cupin_2"/>
    <property type="match status" value="1"/>
</dbReference>
<name>A0A839S8U6_9PSEU</name>
<dbReference type="SUPFAM" id="SSF51182">
    <property type="entry name" value="RmlC-like cupins"/>
    <property type="match status" value="1"/>
</dbReference>
<protein>
    <submittedName>
        <fullName evidence="3">Putative monooxygenase</fullName>
    </submittedName>
</protein>
<reference evidence="3 4" key="1">
    <citation type="submission" date="2020-08" db="EMBL/GenBank/DDBJ databases">
        <title>Genomic Encyclopedia of Type Strains, Phase III (KMG-III): the genomes of soil and plant-associated and newly described type strains.</title>
        <authorList>
            <person name="Whitman W."/>
        </authorList>
    </citation>
    <scope>NUCLEOTIDE SEQUENCE [LARGE SCALE GENOMIC DNA]</scope>
    <source>
        <strain evidence="3 4">CECT 8577</strain>
    </source>
</reference>
<evidence type="ECO:0000313" key="4">
    <source>
        <dbReference type="Proteomes" id="UP000550714"/>
    </source>
</evidence>
<feature type="domain" description="Cupin type-2" evidence="2">
    <location>
        <begin position="43"/>
        <end position="109"/>
    </location>
</feature>
<dbReference type="InterPro" id="IPR014710">
    <property type="entry name" value="RmlC-like_jellyroll"/>
</dbReference>
<dbReference type="EMBL" id="JACHWU010000007">
    <property type="protein sequence ID" value="MBB3053109.1"/>
    <property type="molecule type" value="Genomic_DNA"/>
</dbReference>
<dbReference type="InterPro" id="IPR011051">
    <property type="entry name" value="RmlC_Cupin_sf"/>
</dbReference>
<evidence type="ECO:0000313" key="3">
    <source>
        <dbReference type="EMBL" id="MBB3053109.1"/>
    </source>
</evidence>
<keyword evidence="4" id="KW-1185">Reference proteome</keyword>
<keyword evidence="3" id="KW-0503">Monooxygenase</keyword>
<dbReference type="Gene3D" id="2.60.120.10">
    <property type="entry name" value="Jelly Rolls"/>
    <property type="match status" value="1"/>
</dbReference>